<evidence type="ECO:0000313" key="1">
    <source>
        <dbReference type="EMBL" id="NYH84590.1"/>
    </source>
</evidence>
<reference evidence="1 2" key="1">
    <citation type="submission" date="2020-07" db="EMBL/GenBank/DDBJ databases">
        <title>Sequencing the genomes of 1000 actinobacteria strains.</title>
        <authorList>
            <person name="Klenk H.-P."/>
        </authorList>
    </citation>
    <scope>NUCLEOTIDE SEQUENCE [LARGE SCALE GENOMIC DNA]</scope>
    <source>
        <strain evidence="1 2">DSM 45117</strain>
    </source>
</reference>
<sequence>MALVLTFSTLYIVRPETLRGDSSQRNA</sequence>
<evidence type="ECO:0000313" key="2">
    <source>
        <dbReference type="Proteomes" id="UP000533017"/>
    </source>
</evidence>
<proteinExistence type="predicted"/>
<name>A0ABX2S4R5_9ACTN</name>
<dbReference type="EMBL" id="JACBZA010000001">
    <property type="protein sequence ID" value="NYH84590.1"/>
    <property type="molecule type" value="Genomic_DNA"/>
</dbReference>
<organism evidence="1 2">
    <name type="scientific">Actinopolymorpha cephalotaxi</name>
    <dbReference type="NCBI Taxonomy" id="504797"/>
    <lineage>
        <taxon>Bacteria</taxon>
        <taxon>Bacillati</taxon>
        <taxon>Actinomycetota</taxon>
        <taxon>Actinomycetes</taxon>
        <taxon>Propionibacteriales</taxon>
        <taxon>Actinopolymorphaceae</taxon>
        <taxon>Actinopolymorpha</taxon>
    </lineage>
</organism>
<accession>A0ABX2S4R5</accession>
<keyword evidence="2" id="KW-1185">Reference proteome</keyword>
<comment type="caution">
    <text evidence="1">The sequence shown here is derived from an EMBL/GenBank/DDBJ whole genome shotgun (WGS) entry which is preliminary data.</text>
</comment>
<dbReference type="Proteomes" id="UP000533017">
    <property type="component" value="Unassembled WGS sequence"/>
</dbReference>
<protein>
    <submittedName>
        <fullName evidence="1">Uncharacterized protein</fullName>
    </submittedName>
</protein>
<gene>
    <name evidence="1" type="ORF">FHR37_003441</name>
</gene>